<dbReference type="KEGG" id="sis:LS215_1983"/>
<dbReference type="EMBL" id="CP001399">
    <property type="protein sequence ID" value="ACP35978.1"/>
    <property type="molecule type" value="Genomic_DNA"/>
</dbReference>
<dbReference type="Proteomes" id="UP000001747">
    <property type="component" value="Chromosome"/>
</dbReference>
<reference evidence="1 2" key="1">
    <citation type="journal article" date="2009" name="Proc. Natl. Acad. Sci. U.S.A.">
        <title>Biogeography of the Sulfolobus islandicus pan-genome.</title>
        <authorList>
            <person name="Reno M.L."/>
            <person name="Held N.L."/>
            <person name="Fields C.J."/>
            <person name="Burke P.V."/>
            <person name="Whitaker R.J."/>
        </authorList>
    </citation>
    <scope>NUCLEOTIDE SEQUENCE [LARGE SCALE GENOMIC DNA]</scope>
    <source>
        <strain evidence="2">L.S.2.15 / Lassen #1</strain>
    </source>
</reference>
<dbReference type="AlphaFoldDB" id="C3MRG5"/>
<gene>
    <name evidence="1" type="ordered locus">LS215_1983</name>
</gene>
<dbReference type="HOGENOM" id="CLU_041388_0_0_2"/>
<sequence length="507" mass="59465">MYSFSSPSFVDSWIISRLKKENSVSLTIMAEDYAKERGISKRSARRVLERHLKALVENGIVERLPTYPVCYKLKKLPIQYLLPQTKNFRLNVSFDLSLINHNSKTLELNANQKQKLQELRKKGLRVITLANAFRQKGLLTAQHKVSIRPGTREHSDIAFLYNENVKEWDRSVMVFMNDDEEFMIMNVRTRFNDKKKAFMNLIKSSTALDNAFKKYKNAIMITLTIPHIFPLVYPIKQNGKIIGFIPLQDSILTQLKALMMAWIRKMWNDRKVEVFTAYEYHTDYTLHLHIYIFGLPYLIDWNRKFGRKKEDALTYYVRRYNIPLPSDLETKMKEGKLEPKDKTLISKHIFTALLDMWLQKILVRFGSALKTNLLQAYLDYKRKEKLQGPINEIHRIKNGKWKGKPPKDSVIEYSSGAAYRKVLSPKQYVLKYVTKMAYAIAQGGNVEEKDQAKVFGYWLFGKRFNSYSPSLLPKKKEVKIPYWHFVGVFNQLDIPDYVTDNLILDLT</sequence>
<name>C3MRG5_SACI2</name>
<dbReference type="OrthoDB" id="41605at2157"/>
<accession>C3MRG5</accession>
<organism evidence="1 2">
    <name type="scientific">Saccharolobus islandicus (strain L.S.2.15 / Lassen #1)</name>
    <name type="common">Sulfolobus islandicus</name>
    <dbReference type="NCBI Taxonomy" id="429572"/>
    <lineage>
        <taxon>Archaea</taxon>
        <taxon>Thermoproteota</taxon>
        <taxon>Thermoprotei</taxon>
        <taxon>Sulfolobales</taxon>
        <taxon>Sulfolobaceae</taxon>
        <taxon>Saccharolobus</taxon>
    </lineage>
</organism>
<proteinExistence type="predicted"/>
<protein>
    <submittedName>
        <fullName evidence="1">Uncharacterized protein</fullName>
    </submittedName>
</protein>
<evidence type="ECO:0000313" key="1">
    <source>
        <dbReference type="EMBL" id="ACP35978.1"/>
    </source>
</evidence>
<evidence type="ECO:0000313" key="2">
    <source>
        <dbReference type="Proteomes" id="UP000001747"/>
    </source>
</evidence>